<dbReference type="InterPro" id="IPR036709">
    <property type="entry name" value="Autotransporte_beta_dom_sf"/>
</dbReference>
<evidence type="ECO:0000313" key="3">
    <source>
        <dbReference type="EMBL" id="SDF58507.1"/>
    </source>
</evidence>
<evidence type="ECO:0000313" key="4">
    <source>
        <dbReference type="Proteomes" id="UP000198748"/>
    </source>
</evidence>
<dbReference type="Pfam" id="PF13568">
    <property type="entry name" value="OMP_b-brl_2"/>
    <property type="match status" value="1"/>
</dbReference>
<evidence type="ECO:0000259" key="2">
    <source>
        <dbReference type="Pfam" id="PF13568"/>
    </source>
</evidence>
<dbReference type="AlphaFoldDB" id="A0A1G7M9U5"/>
<reference evidence="4" key="1">
    <citation type="submission" date="2016-10" db="EMBL/GenBank/DDBJ databases">
        <authorList>
            <person name="Varghese N."/>
            <person name="Submissions S."/>
        </authorList>
    </citation>
    <scope>NUCLEOTIDE SEQUENCE [LARGE SCALE GENOMIC DNA]</scope>
    <source>
        <strain evidence="4">DSM 25329</strain>
    </source>
</reference>
<dbReference type="SUPFAM" id="SSF103515">
    <property type="entry name" value="Autotransporter"/>
    <property type="match status" value="1"/>
</dbReference>
<dbReference type="EMBL" id="FNAN01000011">
    <property type="protein sequence ID" value="SDF58507.1"/>
    <property type="molecule type" value="Genomic_DNA"/>
</dbReference>
<proteinExistence type="predicted"/>
<protein>
    <submittedName>
        <fullName evidence="3">Outer membrane protein beta-barrel domain-containing protein</fullName>
    </submittedName>
</protein>
<sequence length="214" mass="23257">MYFPAKKSIATIVFTLLAFTSYAQQSKFSFSINSLTTNFNYGSANKGLQPYKKNFKGLQIGTAYQIGLTPNFSLAPEANFAIKGGILGAGNPVSAGKTSVRLYTIDVPVFARLHLGQFYLNAGPYAGYTLGGLIKIDGSADVAPSKSKISFGRGASDFKRWDYGLQAGAGYNFQLEKSVLTLDARYGYGLANMSVDIARYNRMLNISLIMSKRK</sequence>
<dbReference type="OrthoDB" id="949314at2"/>
<name>A0A1G7M9U5_9BACT</name>
<evidence type="ECO:0000256" key="1">
    <source>
        <dbReference type="SAM" id="SignalP"/>
    </source>
</evidence>
<accession>A0A1G7M9U5</accession>
<dbReference type="Proteomes" id="UP000198748">
    <property type="component" value="Unassembled WGS sequence"/>
</dbReference>
<dbReference type="RefSeq" id="WP_090153538.1">
    <property type="nucleotide sequence ID" value="NZ_FNAN01000011.1"/>
</dbReference>
<feature type="chain" id="PRO_5011781182" evidence="1">
    <location>
        <begin position="24"/>
        <end position="214"/>
    </location>
</feature>
<dbReference type="STRING" id="659014.SAMN04487996_111201"/>
<keyword evidence="1" id="KW-0732">Signal</keyword>
<organism evidence="3 4">
    <name type="scientific">Dyadobacter soli</name>
    <dbReference type="NCBI Taxonomy" id="659014"/>
    <lineage>
        <taxon>Bacteria</taxon>
        <taxon>Pseudomonadati</taxon>
        <taxon>Bacteroidota</taxon>
        <taxon>Cytophagia</taxon>
        <taxon>Cytophagales</taxon>
        <taxon>Spirosomataceae</taxon>
        <taxon>Dyadobacter</taxon>
    </lineage>
</organism>
<feature type="signal peptide" evidence="1">
    <location>
        <begin position="1"/>
        <end position="23"/>
    </location>
</feature>
<dbReference type="InterPro" id="IPR025665">
    <property type="entry name" value="Beta-barrel_OMP_2"/>
</dbReference>
<gene>
    <name evidence="3" type="ORF">SAMN04487996_111201</name>
</gene>
<feature type="domain" description="Outer membrane protein beta-barrel" evidence="2">
    <location>
        <begin position="27"/>
        <end position="193"/>
    </location>
</feature>
<keyword evidence="4" id="KW-1185">Reference proteome</keyword>